<name>A0AAD6D073_9EURO</name>
<dbReference type="Proteomes" id="UP001220324">
    <property type="component" value="Unassembled WGS sequence"/>
</dbReference>
<accession>A0AAD6D073</accession>
<evidence type="ECO:0000313" key="3">
    <source>
        <dbReference type="Proteomes" id="UP001220324"/>
    </source>
</evidence>
<reference evidence="2 3" key="1">
    <citation type="journal article" date="2023" name="IMA Fungus">
        <title>Comparative genomic study of the Penicillium genus elucidates a diverse pangenome and 15 lateral gene transfer events.</title>
        <authorList>
            <person name="Petersen C."/>
            <person name="Sorensen T."/>
            <person name="Nielsen M.R."/>
            <person name="Sondergaard T.E."/>
            <person name="Sorensen J.L."/>
            <person name="Fitzpatrick D.A."/>
            <person name="Frisvad J.C."/>
            <person name="Nielsen K.L."/>
        </authorList>
    </citation>
    <scope>NUCLEOTIDE SEQUENCE [LARGE SCALE GENOMIC DNA]</scope>
    <source>
        <strain evidence="2 3">IBT 35679</strain>
    </source>
</reference>
<dbReference type="EMBL" id="JAQIZZ010000004">
    <property type="protein sequence ID" value="KAJ5544109.1"/>
    <property type="molecule type" value="Genomic_DNA"/>
</dbReference>
<organism evidence="2 3">
    <name type="scientific">Penicillium frequentans</name>
    <dbReference type="NCBI Taxonomy" id="3151616"/>
    <lineage>
        <taxon>Eukaryota</taxon>
        <taxon>Fungi</taxon>
        <taxon>Dikarya</taxon>
        <taxon>Ascomycota</taxon>
        <taxon>Pezizomycotina</taxon>
        <taxon>Eurotiomycetes</taxon>
        <taxon>Eurotiomycetidae</taxon>
        <taxon>Eurotiales</taxon>
        <taxon>Aspergillaceae</taxon>
        <taxon>Penicillium</taxon>
    </lineage>
</organism>
<dbReference type="AlphaFoldDB" id="A0AAD6D073"/>
<protein>
    <submittedName>
        <fullName evidence="2">Uncharacterized protein</fullName>
    </submittedName>
</protein>
<feature type="compositionally biased region" description="Basic residues" evidence="1">
    <location>
        <begin position="291"/>
        <end position="307"/>
    </location>
</feature>
<keyword evidence="3" id="KW-1185">Reference proteome</keyword>
<comment type="caution">
    <text evidence="2">The sequence shown here is derived from an EMBL/GenBank/DDBJ whole genome shotgun (WGS) entry which is preliminary data.</text>
</comment>
<sequence>MDESWPEPPINQNDHEPCAHAKNLLKTTKQWKKSAGEGGLPSLERFVLFLDAVSSLATRIKESDTLAELQRISKVMIDNDRKHTDMIVNIQQSINLQAAKATTAAAGQALPGRAKPSSYREALASHVTSSQSSLVSEWLTRAKMNGTVPSNDLSSGSSAATEPSLLMREDLQLLVRGTARTLVDPLRRDEAELVRRINKAIKADVRDLELPDERGPVSSGRVLPSGDVLLQVDSLDQVRQLTQAAAQKDSNWCHVFGENAALKRHAYAVLAREVSCRFNPYQPGGPSEDHRRKHSSPHQRHHQHNAHRMADEQATDGGSAAGIRQARGRVCGRRCGQPGIAIYQLPLNQSISPHFSSFFPHLKKI</sequence>
<gene>
    <name evidence="2" type="ORF">N7494_005388</name>
</gene>
<evidence type="ECO:0000256" key="1">
    <source>
        <dbReference type="SAM" id="MobiDB-lite"/>
    </source>
</evidence>
<feature type="region of interest" description="Disordered" evidence="1">
    <location>
        <begin position="281"/>
        <end position="323"/>
    </location>
</feature>
<proteinExistence type="predicted"/>
<evidence type="ECO:0000313" key="2">
    <source>
        <dbReference type="EMBL" id="KAJ5544109.1"/>
    </source>
</evidence>